<evidence type="ECO:0000313" key="1">
    <source>
        <dbReference type="EMBL" id="GEP02016.1"/>
    </source>
</evidence>
<keyword evidence="4" id="KW-1185">Reference proteome</keyword>
<dbReference type="EMBL" id="BSPK01000004">
    <property type="protein sequence ID" value="GLS61961.1"/>
    <property type="molecule type" value="Genomic_DNA"/>
</dbReference>
<name>A0A512IWF0_9HYPH</name>
<dbReference type="EMBL" id="BJZU01000002">
    <property type="protein sequence ID" value="GEP02016.1"/>
    <property type="molecule type" value="Genomic_DNA"/>
</dbReference>
<accession>A0A512IWF0</accession>
<reference evidence="1 3" key="3">
    <citation type="submission" date="2019-07" db="EMBL/GenBank/DDBJ databases">
        <title>Whole genome shotgun sequence of Methylobacterium oxalidis NBRC 107715.</title>
        <authorList>
            <person name="Hosoyama A."/>
            <person name="Uohara A."/>
            <person name="Ohji S."/>
            <person name="Ichikawa N."/>
        </authorList>
    </citation>
    <scope>NUCLEOTIDE SEQUENCE [LARGE SCALE GENOMIC DNA]</scope>
    <source>
        <strain evidence="1 3">NBRC 107715</strain>
    </source>
</reference>
<comment type="caution">
    <text evidence="1">The sequence shown here is derived from an EMBL/GenBank/DDBJ whole genome shotgun (WGS) entry which is preliminary data.</text>
</comment>
<evidence type="ECO:0000313" key="3">
    <source>
        <dbReference type="Proteomes" id="UP000321960"/>
    </source>
</evidence>
<dbReference type="Proteomes" id="UP001156856">
    <property type="component" value="Unassembled WGS sequence"/>
</dbReference>
<proteinExistence type="predicted"/>
<reference evidence="4" key="2">
    <citation type="journal article" date="2019" name="Int. J. Syst. Evol. Microbiol.">
        <title>The Global Catalogue of Microorganisms (GCM) 10K type strain sequencing project: providing services to taxonomists for standard genome sequencing and annotation.</title>
        <authorList>
            <consortium name="The Broad Institute Genomics Platform"/>
            <consortium name="The Broad Institute Genome Sequencing Center for Infectious Disease"/>
            <person name="Wu L."/>
            <person name="Ma J."/>
        </authorList>
    </citation>
    <scope>NUCLEOTIDE SEQUENCE [LARGE SCALE GENOMIC DNA]</scope>
    <source>
        <strain evidence="4">NBRC 107715</strain>
    </source>
</reference>
<evidence type="ECO:0000313" key="4">
    <source>
        <dbReference type="Proteomes" id="UP001156856"/>
    </source>
</evidence>
<reference evidence="2" key="4">
    <citation type="submission" date="2023-01" db="EMBL/GenBank/DDBJ databases">
        <title>Draft genome sequence of Methylobacterium oxalidis strain NBRC 107715.</title>
        <authorList>
            <person name="Sun Q."/>
            <person name="Mori K."/>
        </authorList>
    </citation>
    <scope>NUCLEOTIDE SEQUENCE</scope>
    <source>
        <strain evidence="2">NBRC 107715</strain>
    </source>
</reference>
<evidence type="ECO:0000313" key="2">
    <source>
        <dbReference type="EMBL" id="GLS61961.1"/>
    </source>
</evidence>
<gene>
    <name evidence="2" type="ORF">GCM10007888_03420</name>
    <name evidence="1" type="ORF">MOX02_00540</name>
</gene>
<organism evidence="1 3">
    <name type="scientific">Methylobacterium oxalidis</name>
    <dbReference type="NCBI Taxonomy" id="944322"/>
    <lineage>
        <taxon>Bacteria</taxon>
        <taxon>Pseudomonadati</taxon>
        <taxon>Pseudomonadota</taxon>
        <taxon>Alphaproteobacteria</taxon>
        <taxon>Hyphomicrobiales</taxon>
        <taxon>Methylobacteriaceae</taxon>
        <taxon>Methylobacterium</taxon>
    </lineage>
</organism>
<sequence>MRAEHRILDVAALEHLGEGVPHQFRHALLALRGTGALLFLGHRVVQRGSRGEGCNGCRDRPPAANPIGACDRDRSLHLPNIAGAWVASGPSSAALA</sequence>
<reference evidence="2" key="1">
    <citation type="journal article" date="2014" name="Int. J. Syst. Evol. Microbiol.">
        <title>Complete genome of a new Firmicutes species belonging to the dominant human colonic microbiota ('Ruminococcus bicirculans') reveals two chromosomes and a selective capacity to utilize plant glucans.</title>
        <authorList>
            <consortium name="NISC Comparative Sequencing Program"/>
            <person name="Wegmann U."/>
            <person name="Louis P."/>
            <person name="Goesmann A."/>
            <person name="Henrissat B."/>
            <person name="Duncan S.H."/>
            <person name="Flint H.J."/>
        </authorList>
    </citation>
    <scope>NUCLEOTIDE SEQUENCE</scope>
    <source>
        <strain evidence="2">NBRC 107715</strain>
    </source>
</reference>
<protein>
    <submittedName>
        <fullName evidence="1">Uncharacterized protein</fullName>
    </submittedName>
</protein>
<dbReference type="Proteomes" id="UP000321960">
    <property type="component" value="Unassembled WGS sequence"/>
</dbReference>
<dbReference type="AlphaFoldDB" id="A0A512IWF0"/>